<organism evidence="1 2">
    <name type="scientific">Streptomyces kasugaensis</name>
    <dbReference type="NCBI Taxonomy" id="1946"/>
    <lineage>
        <taxon>Bacteria</taxon>
        <taxon>Bacillati</taxon>
        <taxon>Actinomycetota</taxon>
        <taxon>Actinomycetes</taxon>
        <taxon>Kitasatosporales</taxon>
        <taxon>Streptomycetaceae</taxon>
        <taxon>Streptomyces</taxon>
    </lineage>
</organism>
<protein>
    <recommendedName>
        <fullName evidence="3">T4 beta protein</fullName>
    </recommendedName>
</protein>
<dbReference type="RefSeq" id="WP_131126170.1">
    <property type="nucleotide sequence ID" value="NZ_SIXH01000565.1"/>
</dbReference>
<evidence type="ECO:0008006" key="3">
    <source>
        <dbReference type="Google" id="ProtNLM"/>
    </source>
</evidence>
<dbReference type="Proteomes" id="UP000292452">
    <property type="component" value="Unassembled WGS sequence"/>
</dbReference>
<name>A0A4Q9HKI0_STRKA</name>
<comment type="caution">
    <text evidence="1">The sequence shown here is derived from an EMBL/GenBank/DDBJ whole genome shotgun (WGS) entry which is preliminary data.</text>
</comment>
<dbReference type="Pfam" id="PF14350">
    <property type="entry name" value="Beta_protein"/>
    <property type="match status" value="1"/>
</dbReference>
<keyword evidence="2" id="KW-1185">Reference proteome</keyword>
<dbReference type="EMBL" id="SIXH01000565">
    <property type="protein sequence ID" value="TBO55206.1"/>
    <property type="molecule type" value="Genomic_DNA"/>
</dbReference>
<gene>
    <name evidence="1" type="ORF">EYS09_34465</name>
</gene>
<reference evidence="1 2" key="1">
    <citation type="submission" date="2019-02" db="EMBL/GenBank/DDBJ databases">
        <title>Draft Genome Sequence of Streptomyces sp. AM-2504, identified by 16S rRNA comparative analysis as a Streptomyces Kasugaensis strain.</title>
        <authorList>
            <person name="Napolioni V."/>
            <person name="Giuliodori A.M."/>
            <person name="Spurio R."/>
            <person name="Fabbretti A."/>
        </authorList>
    </citation>
    <scope>NUCLEOTIDE SEQUENCE [LARGE SCALE GENOMIC DNA]</scope>
    <source>
        <strain evidence="1 2">AM-2504</strain>
    </source>
</reference>
<proteinExistence type="predicted"/>
<accession>A0A4Q9HKI0</accession>
<evidence type="ECO:0000313" key="2">
    <source>
        <dbReference type="Proteomes" id="UP000292452"/>
    </source>
</evidence>
<dbReference type="InterPro" id="IPR025683">
    <property type="entry name" value="Protein_beta"/>
</dbReference>
<dbReference type="AlphaFoldDB" id="A0A4Q9HKI0"/>
<evidence type="ECO:0000313" key="1">
    <source>
        <dbReference type="EMBL" id="TBO55206.1"/>
    </source>
</evidence>
<sequence length="387" mass="42206">MSAAASASRALRHVPGDLRTYVPVLPARRAAFTALAKAGSSGEPRIEPLWVIPPRIRRPADPLSAGGRTPDDPVALAHHLHSTADTLRTRHGLRPGWVDARWAEDTLELVREHVWDVLASDLAGTELRPVTGPERGPIQQAAAGAVAREWDSALGVRIPADSSAALADEVRDRCAELLNRTGVPPERTDLLIDLRQVSDADTAEARARRALALLADLAPWRTTVLTGGSFPYSDEGLKRHEVVMVARAEWLVWTALCSRGTGDGLRGGGLVYGDYSTLHPRSCDDPVETGPLDIFEKPRYTLAEHFLIGKGAHRTRGEASCMDRVARKITKYAPFRPGASAAERWLEERAADPSNKHPGNAETWVTQGHIQHLTYIPEQLRQLGELG</sequence>